<evidence type="ECO:0000313" key="3">
    <source>
        <dbReference type="Proteomes" id="UP001470586"/>
    </source>
</evidence>
<sequence length="149" mass="17713">MNLNLKKVHYTSFFLFMIFLLFIFINYSQKSNLVYAGQVYSEIKKTDSSEKLFDSSETKIELLRSQIDDLSRKRNAILKEIARLEETLSFHLEIRNKKNPNTSERNSSFLKFQISFLKDKKSSLKKNLYEITLEQIDLEIKLRKKITCK</sequence>
<evidence type="ECO:0000256" key="1">
    <source>
        <dbReference type="SAM" id="Coils"/>
    </source>
</evidence>
<name>A0ABZ2YF24_9MOLU</name>
<dbReference type="EMBL" id="CP128397">
    <property type="protein sequence ID" value="WZN38511.1"/>
    <property type="molecule type" value="Genomic_DNA"/>
</dbReference>
<dbReference type="RefSeq" id="WP_011412668.1">
    <property type="nucleotide sequence ID" value="NZ_CP128397.1"/>
</dbReference>
<dbReference type="Gene3D" id="1.20.5.1160">
    <property type="entry name" value="Vasodilator-stimulated phosphoprotein"/>
    <property type="match status" value="1"/>
</dbReference>
<keyword evidence="3" id="KW-1185">Reference proteome</keyword>
<evidence type="ECO:0008006" key="4">
    <source>
        <dbReference type="Google" id="ProtNLM"/>
    </source>
</evidence>
<protein>
    <recommendedName>
        <fullName evidence="4">Sequence-variable mosaic (SVM) signal sequence domain-containing protein</fullName>
    </recommendedName>
</protein>
<gene>
    <name evidence="2" type="ORF">M33023_03500</name>
</gene>
<feature type="coiled-coil region" evidence="1">
    <location>
        <begin position="53"/>
        <end position="87"/>
    </location>
</feature>
<evidence type="ECO:0000313" key="2">
    <source>
        <dbReference type="EMBL" id="WZN38511.1"/>
    </source>
</evidence>
<dbReference type="Proteomes" id="UP001470586">
    <property type="component" value="Chromosome"/>
</dbReference>
<keyword evidence="1" id="KW-0175">Coiled coil</keyword>
<proteinExistence type="predicted"/>
<accession>A0ABZ2YF24</accession>
<organism evidence="2 3">
    <name type="scientific">Candidatus Phytoplasma asteris</name>
    <dbReference type="NCBI Taxonomy" id="85620"/>
    <lineage>
        <taxon>Bacteria</taxon>
        <taxon>Bacillati</taxon>
        <taxon>Mycoplasmatota</taxon>
        <taxon>Mollicutes</taxon>
        <taxon>Acholeplasmatales</taxon>
        <taxon>Acholeplasmataceae</taxon>
        <taxon>Candidatus Phytoplasma</taxon>
        <taxon>16SrI (Aster yellows group)</taxon>
    </lineage>
</organism>
<reference evidence="2" key="1">
    <citation type="submission" date="2023-06" db="EMBL/GenBank/DDBJ databases">
        <title>Complete Genome of Candidatus Phytoplasma asteris M33.</title>
        <authorList>
            <person name="Toth R."/>
            <person name="Ilic A.-M."/>
            <person name="Huettel B."/>
            <person name="Duduk B."/>
            <person name="Kube M."/>
        </authorList>
    </citation>
    <scope>NUCLEOTIDE SEQUENCE [LARGE SCALE GENOMIC DNA]</scope>
    <source>
        <strain evidence="2">M33</strain>
    </source>
</reference>